<dbReference type="PROSITE" id="PS51331">
    <property type="entry name" value="THYX"/>
    <property type="match status" value="1"/>
</dbReference>
<dbReference type="GO" id="GO:0006231">
    <property type="term" value="P:dTMP biosynthetic process"/>
    <property type="evidence" value="ECO:0007669"/>
    <property type="project" value="InterPro"/>
</dbReference>
<proteinExistence type="predicted"/>
<dbReference type="GO" id="GO:0050797">
    <property type="term" value="F:thymidylate synthase (FAD) activity"/>
    <property type="evidence" value="ECO:0007669"/>
    <property type="project" value="InterPro"/>
</dbReference>
<gene>
    <name evidence="1" type="ORF">ENU31_04280</name>
</gene>
<dbReference type="PANTHER" id="PTHR34934:SF1">
    <property type="entry name" value="FLAVIN-DEPENDENT THYMIDYLATE SYNTHASE"/>
    <property type="match status" value="1"/>
</dbReference>
<dbReference type="CDD" id="cd20175">
    <property type="entry name" value="ThyX"/>
    <property type="match status" value="1"/>
</dbReference>
<dbReference type="GO" id="GO:0004799">
    <property type="term" value="F:thymidylate synthase activity"/>
    <property type="evidence" value="ECO:0007669"/>
    <property type="project" value="TreeGrafter"/>
</dbReference>
<dbReference type="InterPro" id="IPR036098">
    <property type="entry name" value="Thymidylate_synthase_ThyX_sf"/>
</dbReference>
<reference evidence="1" key="1">
    <citation type="journal article" date="2020" name="mSystems">
        <title>Genome- and Community-Level Interaction Insights into Carbon Utilization and Element Cycling Functions of Hydrothermarchaeota in Hydrothermal Sediment.</title>
        <authorList>
            <person name="Zhou Z."/>
            <person name="Liu Y."/>
            <person name="Xu W."/>
            <person name="Pan J."/>
            <person name="Luo Z.H."/>
            <person name="Li M."/>
        </authorList>
    </citation>
    <scope>NUCLEOTIDE SEQUENCE [LARGE SCALE GENOMIC DNA]</scope>
    <source>
        <strain evidence="1">SpSt-658</strain>
    </source>
</reference>
<accession>A0A7C4D1K3</accession>
<dbReference type="PANTHER" id="PTHR34934">
    <property type="entry name" value="FLAVIN-DEPENDENT THYMIDYLATE SYNTHASE"/>
    <property type="match status" value="1"/>
</dbReference>
<evidence type="ECO:0000313" key="1">
    <source>
        <dbReference type="EMBL" id="HGM07608.1"/>
    </source>
</evidence>
<dbReference type="Pfam" id="PF02511">
    <property type="entry name" value="Thy1"/>
    <property type="match status" value="2"/>
</dbReference>
<dbReference type="SUPFAM" id="SSF69796">
    <property type="entry name" value="Thymidylate synthase-complementing protein Thy1"/>
    <property type="match status" value="2"/>
</dbReference>
<dbReference type="AlphaFoldDB" id="A0A7C4D1K3"/>
<dbReference type="InterPro" id="IPR003669">
    <property type="entry name" value="Thymidylate_synthase_ThyX"/>
</dbReference>
<dbReference type="GO" id="GO:0050660">
    <property type="term" value="F:flavin adenine dinucleotide binding"/>
    <property type="evidence" value="ECO:0007669"/>
    <property type="project" value="InterPro"/>
</dbReference>
<organism evidence="1">
    <name type="scientific">Ignisphaera aggregans</name>
    <dbReference type="NCBI Taxonomy" id="334771"/>
    <lineage>
        <taxon>Archaea</taxon>
        <taxon>Thermoproteota</taxon>
        <taxon>Thermoprotei</taxon>
        <taxon>Desulfurococcales</taxon>
        <taxon>Desulfurococcaceae</taxon>
        <taxon>Ignisphaera</taxon>
    </lineage>
</organism>
<protein>
    <submittedName>
        <fullName evidence="1">FAD-dependent thymidylate synthase</fullName>
    </submittedName>
</protein>
<dbReference type="Gene3D" id="3.30.1360.170">
    <property type="match status" value="1"/>
</dbReference>
<comment type="caution">
    <text evidence="1">The sequence shown here is derived from an EMBL/GenBank/DDBJ whole genome shotgun (WGS) entry which is preliminary data.</text>
</comment>
<dbReference type="GO" id="GO:0070402">
    <property type="term" value="F:NADPH binding"/>
    <property type="evidence" value="ECO:0007669"/>
    <property type="project" value="TreeGrafter"/>
</dbReference>
<name>A0A7C4D1K3_9CREN</name>
<sequence length="293" mass="34485">MIKVELLDYTKDGEKLIALSFKKSLYLQKISDEEIEKLITETIKRGYWSLWELSNYVFEIECSNICIHHFTKSSYIHQTILRDLLNDLGNMLGKPCEELNYSCHIINLNEFEKKLEDTRNQVEEYNLLSIIEKYFYIPSSIKQNKELYNEYISYIISSIKIYLFMLMMAIPHEDAEYVLPQSINSRLIIQMNARELATVFIPNGTCAQTQKEARSIAWRILLKLESIHPKLFSFIGPKCILIENMVRDQLLKIRDVINPETRVEFTIDRCPYGVNREDIRTCVIKSFENALNL</sequence>
<dbReference type="EMBL" id="DTCA01000130">
    <property type="protein sequence ID" value="HGM07608.1"/>
    <property type="molecule type" value="Genomic_DNA"/>
</dbReference>